<dbReference type="Proteomes" id="UP000024547">
    <property type="component" value="Unassembled WGS sequence"/>
</dbReference>
<evidence type="ECO:0000259" key="4">
    <source>
        <dbReference type="Pfam" id="PF13649"/>
    </source>
</evidence>
<dbReference type="eggNOG" id="COG2226">
    <property type="taxonomic scope" value="Bacteria"/>
</dbReference>
<name>A0A059E797_9PROT</name>
<dbReference type="EMBL" id="AWFH01000006">
    <property type="protein sequence ID" value="KCZ63518.1"/>
    <property type="molecule type" value="Genomic_DNA"/>
</dbReference>
<dbReference type="CDD" id="cd02440">
    <property type="entry name" value="AdoMet_MTases"/>
    <property type="match status" value="1"/>
</dbReference>
<dbReference type="PANTHER" id="PTHR43464">
    <property type="entry name" value="METHYLTRANSFERASE"/>
    <property type="match status" value="1"/>
</dbReference>
<dbReference type="InterPro" id="IPR029063">
    <property type="entry name" value="SAM-dependent_MTases_sf"/>
</dbReference>
<evidence type="ECO:0000256" key="1">
    <source>
        <dbReference type="ARBA" id="ARBA00022603"/>
    </source>
</evidence>
<dbReference type="GO" id="GO:0032259">
    <property type="term" value="P:methylation"/>
    <property type="evidence" value="ECO:0007669"/>
    <property type="project" value="UniProtKB-KW"/>
</dbReference>
<dbReference type="EMBL" id="DMBR01000403">
    <property type="protein sequence ID" value="HAE95544.1"/>
    <property type="molecule type" value="Genomic_DNA"/>
</dbReference>
<dbReference type="Pfam" id="PF13649">
    <property type="entry name" value="Methyltransf_25"/>
    <property type="match status" value="1"/>
</dbReference>
<reference evidence="5 8" key="2">
    <citation type="journal article" date="2018" name="Nat. Biotechnol.">
        <title>A standardized bacterial taxonomy based on genome phylogeny substantially revises the tree of life.</title>
        <authorList>
            <person name="Parks D.H."/>
            <person name="Chuvochina M."/>
            <person name="Waite D.W."/>
            <person name="Rinke C."/>
            <person name="Skarshewski A."/>
            <person name="Chaumeil P.A."/>
            <person name="Hugenholtz P."/>
        </authorList>
    </citation>
    <scope>NUCLEOTIDE SEQUENCE [LARGE SCALE GENOMIC DNA]</scope>
    <source>
        <strain evidence="5">UBA8557</strain>
    </source>
</reference>
<sequence length="195" mass="21130">MQGVYERQAGVWHRHRMRDLNERKWLDPFLASLPLRPRVLDLGCGSGVPLGAFLLAQGCDLTGVDYSGAMIALAREHAPSGNWQVQDMRALDLVGNFDGIVSWDAFLHLSQDEQLQLLPILGRLVRPGGALLLTVGPGGGEVTGMVGGEAVYHASLDPEEYRRQLEALGFKDIAFTPEDPEVMGRSVLLATGKGG</sequence>
<feature type="domain" description="Methyltransferase" evidence="4">
    <location>
        <begin position="39"/>
        <end position="129"/>
    </location>
</feature>
<reference evidence="6 7" key="1">
    <citation type="journal article" date="2014" name="Antonie Van Leeuwenhoek">
        <title>Hyphomonas beringensis sp. nov. and Hyphomonas chukchiensis sp. nov., isolated from surface seawater of the Bering Sea and Chukchi Sea.</title>
        <authorList>
            <person name="Li C."/>
            <person name="Lai Q."/>
            <person name="Li G."/>
            <person name="Dong C."/>
            <person name="Wang J."/>
            <person name="Liao Y."/>
            <person name="Shao Z."/>
        </authorList>
    </citation>
    <scope>NUCLEOTIDE SEQUENCE [LARGE SCALE GENOMIC DNA]</scope>
    <source>
        <strain evidence="6 7">22II1-22F38</strain>
    </source>
</reference>
<evidence type="ECO:0000256" key="3">
    <source>
        <dbReference type="ARBA" id="ARBA00022691"/>
    </source>
</evidence>
<accession>A0A059E797</accession>
<evidence type="ECO:0000313" key="7">
    <source>
        <dbReference type="Proteomes" id="UP000024547"/>
    </source>
</evidence>
<keyword evidence="7" id="KW-1185">Reference proteome</keyword>
<evidence type="ECO:0000313" key="5">
    <source>
        <dbReference type="EMBL" id="HAE95544.1"/>
    </source>
</evidence>
<keyword evidence="1 5" id="KW-0489">Methyltransferase</keyword>
<dbReference type="OrthoDB" id="9765084at2"/>
<comment type="caution">
    <text evidence="6">The sequence shown here is derived from an EMBL/GenBank/DDBJ whole genome shotgun (WGS) entry which is preliminary data.</text>
</comment>
<evidence type="ECO:0000256" key="2">
    <source>
        <dbReference type="ARBA" id="ARBA00022679"/>
    </source>
</evidence>
<dbReference type="Proteomes" id="UP000259173">
    <property type="component" value="Unassembled WGS sequence"/>
</dbReference>
<evidence type="ECO:0000313" key="8">
    <source>
        <dbReference type="Proteomes" id="UP000259173"/>
    </source>
</evidence>
<keyword evidence="3" id="KW-0949">S-adenosyl-L-methionine</keyword>
<dbReference type="PATRIC" id="fig|1280948.3.peg.1152"/>
<proteinExistence type="predicted"/>
<dbReference type="STRING" id="1280948.HY36_14580"/>
<dbReference type="InterPro" id="IPR041698">
    <property type="entry name" value="Methyltransf_25"/>
</dbReference>
<keyword evidence="2 5" id="KW-0808">Transferase</keyword>
<organism evidence="6 7">
    <name type="scientific">Hyphomonas atlantica</name>
    <dbReference type="NCBI Taxonomy" id="1280948"/>
    <lineage>
        <taxon>Bacteria</taxon>
        <taxon>Pseudomonadati</taxon>
        <taxon>Pseudomonadota</taxon>
        <taxon>Alphaproteobacteria</taxon>
        <taxon>Hyphomonadales</taxon>
        <taxon>Hyphomonadaceae</taxon>
        <taxon>Hyphomonas</taxon>
    </lineage>
</organism>
<dbReference type="GO" id="GO:0008168">
    <property type="term" value="F:methyltransferase activity"/>
    <property type="evidence" value="ECO:0007669"/>
    <property type="project" value="UniProtKB-KW"/>
</dbReference>
<dbReference type="AlphaFoldDB" id="A0A059E797"/>
<dbReference type="RefSeq" id="WP_035549655.1">
    <property type="nucleotide sequence ID" value="NZ_AWFH01000006.1"/>
</dbReference>
<dbReference type="PANTHER" id="PTHR43464:SF19">
    <property type="entry name" value="UBIQUINONE BIOSYNTHESIS O-METHYLTRANSFERASE, MITOCHONDRIAL"/>
    <property type="match status" value="1"/>
</dbReference>
<protein>
    <submittedName>
        <fullName evidence="5">Class I SAM-dependent methyltransferase</fullName>
    </submittedName>
</protein>
<dbReference type="Gene3D" id="3.40.50.150">
    <property type="entry name" value="Vaccinia Virus protein VP39"/>
    <property type="match status" value="1"/>
</dbReference>
<evidence type="ECO:0000313" key="6">
    <source>
        <dbReference type="EMBL" id="KCZ63518.1"/>
    </source>
</evidence>
<gene>
    <name evidence="5" type="ORF">DCG65_13385</name>
    <name evidence="6" type="ORF">HY36_14580</name>
</gene>
<dbReference type="SUPFAM" id="SSF53335">
    <property type="entry name" value="S-adenosyl-L-methionine-dependent methyltransferases"/>
    <property type="match status" value="1"/>
</dbReference>